<sequence>MILLDTNVISEPWKPVPDGAVIGWMDAQAIETLFLSAITIAELRFGIAAMPSGKRQTILRDRLEGEVLPHFAERILPFGLAASQFYSELMVRARVSGKAIGKADGYIAATAAANGLAVATRDTSPFEAAGVKVINPWSLQQRY</sequence>
<feature type="binding site" evidence="8">
    <location>
        <position position="104"/>
    </location>
    <ligand>
        <name>Mg(2+)</name>
        <dbReference type="ChEBI" id="CHEBI:18420"/>
    </ligand>
</feature>
<organism evidence="10 11">
    <name type="scientific">Rhizobium mongolense USDA 1844</name>
    <dbReference type="NCBI Taxonomy" id="1079460"/>
    <lineage>
        <taxon>Bacteria</taxon>
        <taxon>Pseudomonadati</taxon>
        <taxon>Pseudomonadota</taxon>
        <taxon>Alphaproteobacteria</taxon>
        <taxon>Hyphomicrobiales</taxon>
        <taxon>Rhizobiaceae</taxon>
        <taxon>Rhizobium/Agrobacterium group</taxon>
        <taxon>Rhizobium</taxon>
    </lineage>
</organism>
<dbReference type="AlphaFoldDB" id="A0A559TH94"/>
<dbReference type="InterPro" id="IPR002716">
    <property type="entry name" value="PIN_dom"/>
</dbReference>
<dbReference type="GO" id="GO:0016787">
    <property type="term" value="F:hydrolase activity"/>
    <property type="evidence" value="ECO:0007669"/>
    <property type="project" value="UniProtKB-KW"/>
</dbReference>
<evidence type="ECO:0000313" key="11">
    <source>
        <dbReference type="Proteomes" id="UP000319824"/>
    </source>
</evidence>
<evidence type="ECO:0000313" key="10">
    <source>
        <dbReference type="EMBL" id="TVZ73964.1"/>
    </source>
</evidence>
<comment type="function">
    <text evidence="8">Toxic component of a toxin-antitoxin (TA) system. An RNase.</text>
</comment>
<keyword evidence="6 8" id="KW-0460">Magnesium</keyword>
<evidence type="ECO:0000256" key="2">
    <source>
        <dbReference type="ARBA" id="ARBA00022649"/>
    </source>
</evidence>
<feature type="domain" description="PIN" evidence="9">
    <location>
        <begin position="2"/>
        <end position="128"/>
    </location>
</feature>
<dbReference type="EC" id="3.1.-.-" evidence="8"/>
<dbReference type="SUPFAM" id="SSF88723">
    <property type="entry name" value="PIN domain-like"/>
    <property type="match status" value="1"/>
</dbReference>
<evidence type="ECO:0000256" key="5">
    <source>
        <dbReference type="ARBA" id="ARBA00022801"/>
    </source>
</evidence>
<name>A0A559TH94_9HYPH</name>
<dbReference type="RefSeq" id="WP_022712993.1">
    <property type="nucleotide sequence ID" value="NZ_ATTQ01000001.1"/>
</dbReference>
<keyword evidence="4 8" id="KW-0479">Metal-binding</keyword>
<evidence type="ECO:0000256" key="7">
    <source>
        <dbReference type="ARBA" id="ARBA00038093"/>
    </source>
</evidence>
<dbReference type="InterPro" id="IPR029060">
    <property type="entry name" value="PIN-like_dom_sf"/>
</dbReference>
<dbReference type="PANTHER" id="PTHR33653:SF1">
    <property type="entry name" value="RIBONUCLEASE VAPC2"/>
    <property type="match status" value="1"/>
</dbReference>
<dbReference type="PANTHER" id="PTHR33653">
    <property type="entry name" value="RIBONUCLEASE VAPC2"/>
    <property type="match status" value="1"/>
</dbReference>
<protein>
    <recommendedName>
        <fullName evidence="8">Ribonuclease VapC</fullName>
        <shortName evidence="8">RNase VapC</shortName>
        <ecNumber evidence="8">3.1.-.-</ecNumber>
    </recommendedName>
    <alternativeName>
        <fullName evidence="8">Toxin VapC</fullName>
    </alternativeName>
</protein>
<comment type="caution">
    <text evidence="10">The sequence shown here is derived from an EMBL/GenBank/DDBJ whole genome shotgun (WGS) entry which is preliminary data.</text>
</comment>
<keyword evidence="8" id="KW-0800">Toxin</keyword>
<keyword evidence="2 8" id="KW-1277">Toxin-antitoxin system</keyword>
<comment type="similarity">
    <text evidence="7 8">Belongs to the PINc/VapC protein family.</text>
</comment>
<evidence type="ECO:0000256" key="1">
    <source>
        <dbReference type="ARBA" id="ARBA00001946"/>
    </source>
</evidence>
<gene>
    <name evidence="8" type="primary">vapC</name>
    <name evidence="10" type="ORF">BCL32_2266</name>
</gene>
<dbReference type="Pfam" id="PF01850">
    <property type="entry name" value="PIN"/>
    <property type="match status" value="1"/>
</dbReference>
<dbReference type="GO" id="GO:0004540">
    <property type="term" value="F:RNA nuclease activity"/>
    <property type="evidence" value="ECO:0007669"/>
    <property type="project" value="InterPro"/>
</dbReference>
<evidence type="ECO:0000259" key="9">
    <source>
        <dbReference type="Pfam" id="PF01850"/>
    </source>
</evidence>
<evidence type="ECO:0000256" key="3">
    <source>
        <dbReference type="ARBA" id="ARBA00022722"/>
    </source>
</evidence>
<reference evidence="10 11" key="1">
    <citation type="submission" date="2019-06" db="EMBL/GenBank/DDBJ databases">
        <title>Pac Bio to generate improved reference genome sequences for organisms with transposon mutant libraries (support for FEBA project).</title>
        <authorList>
            <person name="Blow M."/>
        </authorList>
    </citation>
    <scope>NUCLEOTIDE SEQUENCE [LARGE SCALE GENOMIC DNA]</scope>
    <source>
        <strain evidence="10 11">USDA 1844</strain>
    </source>
</reference>
<proteinExistence type="inferred from homology"/>
<dbReference type="InterPro" id="IPR050556">
    <property type="entry name" value="Type_II_TA_system_RNase"/>
</dbReference>
<dbReference type="InterPro" id="IPR022907">
    <property type="entry name" value="VapC_family"/>
</dbReference>
<keyword evidence="3 8" id="KW-0540">Nuclease</keyword>
<dbReference type="HAMAP" id="MF_00265">
    <property type="entry name" value="VapC_Nob1"/>
    <property type="match status" value="1"/>
</dbReference>
<dbReference type="EMBL" id="VISO01000002">
    <property type="protein sequence ID" value="TVZ73964.1"/>
    <property type="molecule type" value="Genomic_DNA"/>
</dbReference>
<dbReference type="GO" id="GO:0000287">
    <property type="term" value="F:magnesium ion binding"/>
    <property type="evidence" value="ECO:0007669"/>
    <property type="project" value="UniProtKB-UniRule"/>
</dbReference>
<evidence type="ECO:0000256" key="8">
    <source>
        <dbReference type="HAMAP-Rule" id="MF_00265"/>
    </source>
</evidence>
<evidence type="ECO:0000256" key="4">
    <source>
        <dbReference type="ARBA" id="ARBA00022723"/>
    </source>
</evidence>
<feature type="binding site" evidence="8">
    <location>
        <position position="5"/>
    </location>
    <ligand>
        <name>Mg(2+)</name>
        <dbReference type="ChEBI" id="CHEBI:18420"/>
    </ligand>
</feature>
<comment type="cofactor">
    <cofactor evidence="1 8">
        <name>Mg(2+)</name>
        <dbReference type="ChEBI" id="CHEBI:18420"/>
    </cofactor>
</comment>
<dbReference type="GO" id="GO:0090729">
    <property type="term" value="F:toxin activity"/>
    <property type="evidence" value="ECO:0007669"/>
    <property type="project" value="UniProtKB-KW"/>
</dbReference>
<evidence type="ECO:0000256" key="6">
    <source>
        <dbReference type="ARBA" id="ARBA00022842"/>
    </source>
</evidence>
<dbReference type="CDD" id="cd18731">
    <property type="entry name" value="PIN_NgFitB-like"/>
    <property type="match status" value="1"/>
</dbReference>
<keyword evidence="5 8" id="KW-0378">Hydrolase</keyword>
<dbReference type="Gene3D" id="3.40.50.1010">
    <property type="entry name" value="5'-nuclease"/>
    <property type="match status" value="1"/>
</dbReference>
<accession>A0A559TH94</accession>
<dbReference type="Proteomes" id="UP000319824">
    <property type="component" value="Unassembled WGS sequence"/>
</dbReference>